<gene>
    <name evidence="2" type="ORF">SISSUDRAFT_365194</name>
</gene>
<keyword evidence="3" id="KW-1185">Reference proteome</keyword>
<accession>A0A165Z3N8</accession>
<feature type="compositionally biased region" description="Low complexity" evidence="1">
    <location>
        <begin position="34"/>
        <end position="46"/>
    </location>
</feature>
<evidence type="ECO:0000313" key="2">
    <source>
        <dbReference type="EMBL" id="KZT33898.1"/>
    </source>
</evidence>
<evidence type="ECO:0000256" key="1">
    <source>
        <dbReference type="SAM" id="MobiDB-lite"/>
    </source>
</evidence>
<organism evidence="2 3">
    <name type="scientific">Sistotremastrum suecicum HHB10207 ss-3</name>
    <dbReference type="NCBI Taxonomy" id="1314776"/>
    <lineage>
        <taxon>Eukaryota</taxon>
        <taxon>Fungi</taxon>
        <taxon>Dikarya</taxon>
        <taxon>Basidiomycota</taxon>
        <taxon>Agaricomycotina</taxon>
        <taxon>Agaricomycetes</taxon>
        <taxon>Sistotremastrales</taxon>
        <taxon>Sistotremastraceae</taxon>
        <taxon>Sistotremastrum</taxon>
    </lineage>
</organism>
<dbReference type="AlphaFoldDB" id="A0A165Z3N8"/>
<dbReference type="EMBL" id="KV428211">
    <property type="protein sequence ID" value="KZT33898.1"/>
    <property type="molecule type" value="Genomic_DNA"/>
</dbReference>
<protein>
    <submittedName>
        <fullName evidence="2">Uncharacterized protein</fullName>
    </submittedName>
</protein>
<reference evidence="2 3" key="1">
    <citation type="journal article" date="2016" name="Mol. Biol. Evol.">
        <title>Comparative Genomics of Early-Diverging Mushroom-Forming Fungi Provides Insights into the Origins of Lignocellulose Decay Capabilities.</title>
        <authorList>
            <person name="Nagy L.G."/>
            <person name="Riley R."/>
            <person name="Tritt A."/>
            <person name="Adam C."/>
            <person name="Daum C."/>
            <person name="Floudas D."/>
            <person name="Sun H."/>
            <person name="Yadav J.S."/>
            <person name="Pangilinan J."/>
            <person name="Larsson K.H."/>
            <person name="Matsuura K."/>
            <person name="Barry K."/>
            <person name="Labutti K."/>
            <person name="Kuo R."/>
            <person name="Ohm R.A."/>
            <person name="Bhattacharya S.S."/>
            <person name="Shirouzu T."/>
            <person name="Yoshinaga Y."/>
            <person name="Martin F.M."/>
            <person name="Grigoriev I.V."/>
            <person name="Hibbett D.S."/>
        </authorList>
    </citation>
    <scope>NUCLEOTIDE SEQUENCE [LARGE SCALE GENOMIC DNA]</scope>
    <source>
        <strain evidence="2 3">HHB10207 ss-3</strain>
    </source>
</reference>
<feature type="region of interest" description="Disordered" evidence="1">
    <location>
        <begin position="1"/>
        <end position="53"/>
    </location>
</feature>
<proteinExistence type="predicted"/>
<name>A0A165Z3N8_9AGAM</name>
<dbReference type="Proteomes" id="UP000076798">
    <property type="component" value="Unassembled WGS sequence"/>
</dbReference>
<feature type="compositionally biased region" description="Polar residues" evidence="1">
    <location>
        <begin position="1"/>
        <end position="17"/>
    </location>
</feature>
<sequence length="137" mass="15374">MGRLFSPTQSSFTNDVSSFRDDPQIKSFSRTPCQHRSFSSSQSPQSRIRKPLLRPQQHLYPLFRCSPPTSTFEMTDSNTRFLFIKTSRRAGRSESGIPNIDVMQRGRSRLRPANSPISSCFLTSGSPTANLDVVSDA</sequence>
<evidence type="ECO:0000313" key="3">
    <source>
        <dbReference type="Proteomes" id="UP000076798"/>
    </source>
</evidence>